<keyword evidence="2" id="KW-0288">FMN</keyword>
<dbReference type="Pfam" id="PF00881">
    <property type="entry name" value="Nitroreductase"/>
    <property type="match status" value="1"/>
</dbReference>
<dbReference type="EMBL" id="JACHIR010000001">
    <property type="protein sequence ID" value="MBB5888980.1"/>
    <property type="molecule type" value="Genomic_DNA"/>
</dbReference>
<dbReference type="RefSeq" id="WP_184857565.1">
    <property type="nucleotide sequence ID" value="NZ_BAAAWY010000013.1"/>
</dbReference>
<dbReference type="SUPFAM" id="SSF55469">
    <property type="entry name" value="FMN-dependent nitroreductase-like"/>
    <property type="match status" value="1"/>
</dbReference>
<dbReference type="Proteomes" id="UP000585638">
    <property type="component" value="Unassembled WGS sequence"/>
</dbReference>
<evidence type="ECO:0000313" key="5">
    <source>
        <dbReference type="EMBL" id="MBB5888980.1"/>
    </source>
</evidence>
<proteinExistence type="predicted"/>
<dbReference type="PANTHER" id="PTHR23026:SF90">
    <property type="entry name" value="IODOTYROSINE DEIODINASE 1"/>
    <property type="match status" value="1"/>
</dbReference>
<evidence type="ECO:0000256" key="1">
    <source>
        <dbReference type="ARBA" id="ARBA00022630"/>
    </source>
</evidence>
<accession>A0A7W9NDU9</accession>
<dbReference type="InterPro" id="IPR029479">
    <property type="entry name" value="Nitroreductase"/>
</dbReference>
<organism evidence="5 6">
    <name type="scientific">Kutzneria kofuensis</name>
    <dbReference type="NCBI Taxonomy" id="103725"/>
    <lineage>
        <taxon>Bacteria</taxon>
        <taxon>Bacillati</taxon>
        <taxon>Actinomycetota</taxon>
        <taxon>Actinomycetes</taxon>
        <taxon>Pseudonocardiales</taxon>
        <taxon>Pseudonocardiaceae</taxon>
        <taxon>Kutzneria</taxon>
    </lineage>
</organism>
<keyword evidence="6" id="KW-1185">Reference proteome</keyword>
<reference evidence="5 6" key="1">
    <citation type="submission" date="2020-08" db="EMBL/GenBank/DDBJ databases">
        <title>Sequencing the genomes of 1000 actinobacteria strains.</title>
        <authorList>
            <person name="Klenk H.-P."/>
        </authorList>
    </citation>
    <scope>NUCLEOTIDE SEQUENCE [LARGE SCALE GENOMIC DNA]</scope>
    <source>
        <strain evidence="5 6">DSM 43851</strain>
    </source>
</reference>
<dbReference type="InterPro" id="IPR000415">
    <property type="entry name" value="Nitroreductase-like"/>
</dbReference>
<evidence type="ECO:0000259" key="4">
    <source>
        <dbReference type="Pfam" id="PF00881"/>
    </source>
</evidence>
<sequence length="221" mass="24676">MDVREALYTTRMMRRMRPDPIPVDVQGRILDAAIRAPNGGNAQRWHFLAVDDPALKAELATLYRTAREREYAEIDAGTLGRTRHDPVAHAETLGRIKKSGDYFTEHFEEIPLLLFVFAIDDHGGANIYPAIWSALLAARAEGVGGTITTVLRYQADEVVKLLGVPTDEGWQMTAMLALGYPLGRWGVAANRRPVHEVSSRNRWDRPYTPEIPSPLWGTSGD</sequence>
<name>A0A7W9NDU9_9PSEU</name>
<evidence type="ECO:0000256" key="3">
    <source>
        <dbReference type="ARBA" id="ARBA00023002"/>
    </source>
</evidence>
<feature type="domain" description="Nitroreductase" evidence="4">
    <location>
        <begin position="11"/>
        <end position="180"/>
    </location>
</feature>
<dbReference type="PANTHER" id="PTHR23026">
    <property type="entry name" value="NADPH NITROREDUCTASE"/>
    <property type="match status" value="1"/>
</dbReference>
<evidence type="ECO:0000256" key="2">
    <source>
        <dbReference type="ARBA" id="ARBA00022643"/>
    </source>
</evidence>
<dbReference type="Gene3D" id="3.40.109.10">
    <property type="entry name" value="NADH Oxidase"/>
    <property type="match status" value="1"/>
</dbReference>
<dbReference type="AlphaFoldDB" id="A0A7W9NDU9"/>
<gene>
    <name evidence="5" type="ORF">BJ998_000176</name>
</gene>
<protein>
    <submittedName>
        <fullName evidence="5">Nitroreductase</fullName>
    </submittedName>
</protein>
<comment type="caution">
    <text evidence="5">The sequence shown here is derived from an EMBL/GenBank/DDBJ whole genome shotgun (WGS) entry which is preliminary data.</text>
</comment>
<keyword evidence="3" id="KW-0560">Oxidoreductase</keyword>
<evidence type="ECO:0000313" key="6">
    <source>
        <dbReference type="Proteomes" id="UP000585638"/>
    </source>
</evidence>
<keyword evidence="1" id="KW-0285">Flavoprotein</keyword>
<dbReference type="InterPro" id="IPR050627">
    <property type="entry name" value="Nitroreductase/BluB"/>
</dbReference>
<dbReference type="GO" id="GO:0016491">
    <property type="term" value="F:oxidoreductase activity"/>
    <property type="evidence" value="ECO:0007669"/>
    <property type="project" value="UniProtKB-KW"/>
</dbReference>